<feature type="transmembrane region" description="Helical" evidence="7">
    <location>
        <begin position="458"/>
        <end position="478"/>
    </location>
</feature>
<keyword evidence="4 7" id="KW-0812">Transmembrane</keyword>
<feature type="transmembrane region" description="Helical" evidence="7">
    <location>
        <begin position="355"/>
        <end position="372"/>
    </location>
</feature>
<feature type="transmembrane region" description="Helical" evidence="7">
    <location>
        <begin position="197"/>
        <end position="215"/>
    </location>
</feature>
<dbReference type="SUPFAM" id="SSF161098">
    <property type="entry name" value="MetI-like"/>
    <property type="match status" value="1"/>
</dbReference>
<evidence type="ECO:0000256" key="3">
    <source>
        <dbReference type="ARBA" id="ARBA00022475"/>
    </source>
</evidence>
<dbReference type="Gene3D" id="1.10.3720.10">
    <property type="entry name" value="MetI-like"/>
    <property type="match status" value="1"/>
</dbReference>
<protein>
    <submittedName>
        <fullName evidence="10">Binding-protein-dependent transporters inner membrane component</fullName>
    </submittedName>
</protein>
<dbReference type="Pfam" id="PF00528">
    <property type="entry name" value="BPD_transp_1"/>
    <property type="match status" value="1"/>
</dbReference>
<evidence type="ECO:0000313" key="10">
    <source>
        <dbReference type="EMBL" id="AHF25016.1"/>
    </source>
</evidence>
<feature type="coiled-coil region" evidence="8">
    <location>
        <begin position="64"/>
        <end position="91"/>
    </location>
</feature>
<feature type="transmembrane region" description="Helical" evidence="7">
    <location>
        <begin position="227"/>
        <end position="247"/>
    </location>
</feature>
<feature type="transmembrane region" description="Helical" evidence="7">
    <location>
        <begin position="402"/>
        <end position="423"/>
    </location>
</feature>
<evidence type="ECO:0000259" key="9">
    <source>
        <dbReference type="PROSITE" id="PS50928"/>
    </source>
</evidence>
<name>W0FJG0_9BACT</name>
<evidence type="ECO:0000256" key="7">
    <source>
        <dbReference type="RuleBase" id="RU363032"/>
    </source>
</evidence>
<sequence>MSKTRKIVFLVFMAIAILGMFLPIATFNDNSSASLSVDIEKQQGKVDSAETQLKRWIDGGKKSEADIQKQKDKVQKEKDKLQALLDQQAAATGESQNGLSYALLPGQLPSELEIDMTVVNQYKLYDWNYTVYYACIWAAFGAFVLAAILVVLAGNKDASKLYTFSSFLHLIGILLAGYVILRLTAFPIKLPYGNAEIRSLVALMVMGGSIVAFAAHVQGVHNSKRSMIYVFCTFLSVLAIVPFWIMIVNATRSSQAIQQGVSLIPGTYLQYNWNVLSSKNFDVSVGFMNSAIIAFGSTILSVYFSAMTAYGFKVYRFKLNKVLYAVVMAIIMIPTQVTGTGFFMFMYQLHWVNNRLALIIPSIAAAGTVFFFRQYLESNLQLSLVEAARIDGCGELKTFNRIILPIMVPAMATMGIMAVIGSWNNYLTPLMLFTDPGLKTLPMMVQELRGDIYRTEYGSIYLGLAMTALPLIIVYFALSKYIIAGVALGGVKE</sequence>
<dbReference type="GO" id="GO:0005886">
    <property type="term" value="C:plasma membrane"/>
    <property type="evidence" value="ECO:0007669"/>
    <property type="project" value="UniProtKB-SubCell"/>
</dbReference>
<keyword evidence="2 7" id="KW-0813">Transport</keyword>
<evidence type="ECO:0000256" key="1">
    <source>
        <dbReference type="ARBA" id="ARBA00004651"/>
    </source>
</evidence>
<dbReference type="EMBL" id="KC246815">
    <property type="protein sequence ID" value="AHF25016.1"/>
    <property type="molecule type" value="Genomic_DNA"/>
</dbReference>
<dbReference type="PANTHER" id="PTHR43744:SF2">
    <property type="entry name" value="ARABINOOLIGOSACCHARIDES TRANSPORT SYSTEM PERMEASE PROTEIN ARAQ"/>
    <property type="match status" value="1"/>
</dbReference>
<keyword evidence="5 7" id="KW-1133">Transmembrane helix</keyword>
<dbReference type="PROSITE" id="PS50928">
    <property type="entry name" value="ABC_TM1"/>
    <property type="match status" value="1"/>
</dbReference>
<keyword evidence="8" id="KW-0175">Coiled coil</keyword>
<feature type="transmembrane region" description="Helical" evidence="7">
    <location>
        <begin position="322"/>
        <end position="349"/>
    </location>
</feature>
<keyword evidence="6 7" id="KW-0472">Membrane</keyword>
<accession>W0FJG0</accession>
<evidence type="ECO:0000256" key="4">
    <source>
        <dbReference type="ARBA" id="ARBA00022692"/>
    </source>
</evidence>
<evidence type="ECO:0000256" key="2">
    <source>
        <dbReference type="ARBA" id="ARBA00022448"/>
    </source>
</evidence>
<feature type="transmembrane region" description="Helical" evidence="7">
    <location>
        <begin position="287"/>
        <end position="310"/>
    </location>
</feature>
<evidence type="ECO:0000256" key="6">
    <source>
        <dbReference type="ARBA" id="ARBA00023136"/>
    </source>
</evidence>
<feature type="transmembrane region" description="Helical" evidence="7">
    <location>
        <begin position="7"/>
        <end position="27"/>
    </location>
</feature>
<reference evidence="10" key="1">
    <citation type="journal article" date="2013" name="PLoS ONE">
        <title>Metagenomic insights into the carbohydrate-active enzymes carried by the microorganisms adhering to solid digesta in the rumen of cows.</title>
        <authorList>
            <person name="Wang L."/>
            <person name="Hatem A."/>
            <person name="Catalyurek U.V."/>
            <person name="Morrison M."/>
            <person name="Yu Z."/>
        </authorList>
    </citation>
    <scope>NUCLEOTIDE SEQUENCE</scope>
</reference>
<feature type="transmembrane region" description="Helical" evidence="7">
    <location>
        <begin position="131"/>
        <end position="154"/>
    </location>
</feature>
<dbReference type="GO" id="GO:0055085">
    <property type="term" value="P:transmembrane transport"/>
    <property type="evidence" value="ECO:0007669"/>
    <property type="project" value="InterPro"/>
</dbReference>
<evidence type="ECO:0000256" key="5">
    <source>
        <dbReference type="ARBA" id="ARBA00022989"/>
    </source>
</evidence>
<keyword evidence="3" id="KW-1003">Cell membrane</keyword>
<dbReference type="CDD" id="cd06261">
    <property type="entry name" value="TM_PBP2"/>
    <property type="match status" value="1"/>
</dbReference>
<comment type="similarity">
    <text evidence="7">Belongs to the binding-protein-dependent transport system permease family.</text>
</comment>
<dbReference type="AlphaFoldDB" id="W0FJG0"/>
<feature type="domain" description="ABC transmembrane type-1" evidence="9">
    <location>
        <begin position="287"/>
        <end position="478"/>
    </location>
</feature>
<feature type="transmembrane region" description="Helical" evidence="7">
    <location>
        <begin position="161"/>
        <end position="185"/>
    </location>
</feature>
<dbReference type="PANTHER" id="PTHR43744">
    <property type="entry name" value="ABC TRANSPORTER PERMEASE PROTEIN MG189-RELATED-RELATED"/>
    <property type="match status" value="1"/>
</dbReference>
<proteinExistence type="inferred from homology"/>
<comment type="subcellular location">
    <subcellularLocation>
        <location evidence="1 7">Cell membrane</location>
        <topology evidence="1 7">Multi-pass membrane protein</topology>
    </subcellularLocation>
</comment>
<organism evidence="10">
    <name type="scientific">uncultured bacterium Contig14</name>
    <dbReference type="NCBI Taxonomy" id="1393423"/>
    <lineage>
        <taxon>Bacteria</taxon>
        <taxon>environmental samples</taxon>
    </lineage>
</organism>
<dbReference type="InterPro" id="IPR035906">
    <property type="entry name" value="MetI-like_sf"/>
</dbReference>
<dbReference type="InterPro" id="IPR000515">
    <property type="entry name" value="MetI-like"/>
</dbReference>
<evidence type="ECO:0000256" key="8">
    <source>
        <dbReference type="SAM" id="Coils"/>
    </source>
</evidence>